<evidence type="ECO:0000313" key="1">
    <source>
        <dbReference type="EMBL" id="KAJ1141534.1"/>
    </source>
</evidence>
<organism evidence="1 2">
    <name type="scientific">Pleurodeles waltl</name>
    <name type="common">Iberian ribbed newt</name>
    <dbReference type="NCBI Taxonomy" id="8319"/>
    <lineage>
        <taxon>Eukaryota</taxon>
        <taxon>Metazoa</taxon>
        <taxon>Chordata</taxon>
        <taxon>Craniata</taxon>
        <taxon>Vertebrata</taxon>
        <taxon>Euteleostomi</taxon>
        <taxon>Amphibia</taxon>
        <taxon>Batrachia</taxon>
        <taxon>Caudata</taxon>
        <taxon>Salamandroidea</taxon>
        <taxon>Salamandridae</taxon>
        <taxon>Pleurodelinae</taxon>
        <taxon>Pleurodeles</taxon>
    </lineage>
</organism>
<sequence length="82" mass="8865">MSAAEGSCRCGTLCSALGVSLCARDPCAYGQTPEGIEANIRRRETQLPASSFISSFYILRPGKLKAEKRDRVVLSGLPFSLR</sequence>
<dbReference type="EMBL" id="JANPWB010000010">
    <property type="protein sequence ID" value="KAJ1141534.1"/>
    <property type="molecule type" value="Genomic_DNA"/>
</dbReference>
<comment type="caution">
    <text evidence="1">The sequence shown here is derived from an EMBL/GenBank/DDBJ whole genome shotgun (WGS) entry which is preliminary data.</text>
</comment>
<gene>
    <name evidence="1" type="ORF">NDU88_007863</name>
</gene>
<protein>
    <recommendedName>
        <fullName evidence="3">Secreted protein</fullName>
    </recommendedName>
</protein>
<dbReference type="Proteomes" id="UP001066276">
    <property type="component" value="Chromosome 6"/>
</dbReference>
<name>A0AAV7QP72_PLEWA</name>
<accession>A0AAV7QP72</accession>
<evidence type="ECO:0000313" key="2">
    <source>
        <dbReference type="Proteomes" id="UP001066276"/>
    </source>
</evidence>
<proteinExistence type="predicted"/>
<keyword evidence="2" id="KW-1185">Reference proteome</keyword>
<reference evidence="1" key="1">
    <citation type="journal article" date="2022" name="bioRxiv">
        <title>Sequencing and chromosome-scale assembly of the giantPleurodeles waltlgenome.</title>
        <authorList>
            <person name="Brown T."/>
            <person name="Elewa A."/>
            <person name="Iarovenko S."/>
            <person name="Subramanian E."/>
            <person name="Araus A.J."/>
            <person name="Petzold A."/>
            <person name="Susuki M."/>
            <person name="Suzuki K.-i.T."/>
            <person name="Hayashi T."/>
            <person name="Toyoda A."/>
            <person name="Oliveira C."/>
            <person name="Osipova E."/>
            <person name="Leigh N.D."/>
            <person name="Simon A."/>
            <person name="Yun M.H."/>
        </authorList>
    </citation>
    <scope>NUCLEOTIDE SEQUENCE</scope>
    <source>
        <strain evidence="1">20211129_DDA</strain>
        <tissue evidence="1">Liver</tissue>
    </source>
</reference>
<evidence type="ECO:0008006" key="3">
    <source>
        <dbReference type="Google" id="ProtNLM"/>
    </source>
</evidence>
<dbReference type="AlphaFoldDB" id="A0AAV7QP72"/>